<dbReference type="EMBL" id="JACHEO010000015">
    <property type="protein sequence ID" value="MBB5348797.1"/>
    <property type="molecule type" value="Genomic_DNA"/>
</dbReference>
<name>A0A840URF1_9BACT</name>
<keyword evidence="1" id="KW-1133">Transmembrane helix</keyword>
<comment type="caution">
    <text evidence="2">The sequence shown here is derived from an EMBL/GenBank/DDBJ whole genome shotgun (WGS) entry which is preliminary data.</text>
</comment>
<gene>
    <name evidence="2" type="ORF">HNQ81_002537</name>
</gene>
<organism evidence="2 3">
    <name type="scientific">Desulfoprunum benzoelyticum</name>
    <dbReference type="NCBI Taxonomy" id="1506996"/>
    <lineage>
        <taxon>Bacteria</taxon>
        <taxon>Pseudomonadati</taxon>
        <taxon>Thermodesulfobacteriota</taxon>
        <taxon>Desulfobulbia</taxon>
        <taxon>Desulfobulbales</taxon>
        <taxon>Desulfobulbaceae</taxon>
        <taxon>Desulfoprunum</taxon>
    </lineage>
</organism>
<evidence type="ECO:0000256" key="1">
    <source>
        <dbReference type="SAM" id="Phobius"/>
    </source>
</evidence>
<evidence type="ECO:0000313" key="2">
    <source>
        <dbReference type="EMBL" id="MBB5348797.1"/>
    </source>
</evidence>
<reference evidence="2 3" key="1">
    <citation type="submission" date="2020-08" db="EMBL/GenBank/DDBJ databases">
        <title>Genomic Encyclopedia of Type Strains, Phase IV (KMG-IV): sequencing the most valuable type-strain genomes for metagenomic binning, comparative biology and taxonomic classification.</title>
        <authorList>
            <person name="Goeker M."/>
        </authorList>
    </citation>
    <scope>NUCLEOTIDE SEQUENCE [LARGE SCALE GENOMIC DNA]</scope>
    <source>
        <strain evidence="2 3">DSM 28570</strain>
    </source>
</reference>
<feature type="transmembrane region" description="Helical" evidence="1">
    <location>
        <begin position="77"/>
        <end position="106"/>
    </location>
</feature>
<keyword evidence="1" id="KW-0812">Transmembrane</keyword>
<feature type="transmembrane region" description="Helical" evidence="1">
    <location>
        <begin position="112"/>
        <end position="130"/>
    </location>
</feature>
<accession>A0A840URF1</accession>
<feature type="transmembrane region" description="Helical" evidence="1">
    <location>
        <begin position="17"/>
        <end position="35"/>
    </location>
</feature>
<evidence type="ECO:0000313" key="3">
    <source>
        <dbReference type="Proteomes" id="UP000539642"/>
    </source>
</evidence>
<dbReference type="Proteomes" id="UP000539642">
    <property type="component" value="Unassembled WGS sequence"/>
</dbReference>
<proteinExistence type="predicted"/>
<keyword evidence="3" id="KW-1185">Reference proteome</keyword>
<dbReference type="AlphaFoldDB" id="A0A840URF1"/>
<keyword evidence="1" id="KW-0472">Membrane</keyword>
<protein>
    <submittedName>
        <fullName evidence="2">Uncharacterized protein</fullName>
    </submittedName>
</protein>
<feature type="transmembrane region" description="Helical" evidence="1">
    <location>
        <begin position="47"/>
        <end position="65"/>
    </location>
</feature>
<dbReference type="RefSeq" id="WP_183351620.1">
    <property type="nucleotide sequence ID" value="NZ_JACHEO010000015.1"/>
</dbReference>
<sequence length="144" mass="16037">MTASGLKRFTPGVDKRVHLLLSAVLWTTVGLWLLVRGGLWLQSADSLWLFIPALLLGSVKSLLILDRTARKGIQRILCFNGTACVGAVYSIRTWLLVLAMMAMGYLLRRSNIPVAVLGTLYAMIGWALVLSSRHAWRVRRQFNG</sequence>